<dbReference type="EMBL" id="JASCZI010092298">
    <property type="protein sequence ID" value="MED6152192.1"/>
    <property type="molecule type" value="Genomic_DNA"/>
</dbReference>
<proteinExistence type="predicted"/>
<protein>
    <recommendedName>
        <fullName evidence="8">BHLH domain-containing protein</fullName>
    </recommendedName>
</protein>
<feature type="transmembrane region" description="Helical" evidence="7">
    <location>
        <begin position="186"/>
        <end position="208"/>
    </location>
</feature>
<evidence type="ECO:0000313" key="10">
    <source>
        <dbReference type="Proteomes" id="UP001341840"/>
    </source>
</evidence>
<evidence type="ECO:0000256" key="7">
    <source>
        <dbReference type="SAM" id="Phobius"/>
    </source>
</evidence>
<dbReference type="PROSITE" id="PS50888">
    <property type="entry name" value="BHLH"/>
    <property type="match status" value="1"/>
</dbReference>
<evidence type="ECO:0000256" key="1">
    <source>
        <dbReference type="ARBA" id="ARBA00004123"/>
    </source>
</evidence>
<comment type="subcellular location">
    <subcellularLocation>
        <location evidence="1">Nucleus</location>
    </subcellularLocation>
</comment>
<keyword evidence="7" id="KW-1133">Transmembrane helix</keyword>
<sequence length="221" mass="24800">MERQRRKQMATLHASLRSLLPLHFIKGKRSIPDQIKEAVNYINQLQNNVKELTAKRDKLKKLSSSSIITTNSLAHVVVAENPHDKNHVAAGSSASFSVQLNDIGADDDEGMIELACCCNYSYSREREEQVVPLSKLLKLVLQEGLHVVSSLSTQLNNATLIHTLHCQHICIIQCIQIRYGAVQSGISYDVLIFVVISITKILHLFPYVNNGYCTMFTRQPT</sequence>
<keyword evidence="5" id="KW-0539">Nucleus</keyword>
<keyword evidence="2" id="KW-0805">Transcription regulation</keyword>
<dbReference type="InterPro" id="IPR036638">
    <property type="entry name" value="HLH_DNA-bd_sf"/>
</dbReference>
<organism evidence="9 10">
    <name type="scientific">Stylosanthes scabra</name>
    <dbReference type="NCBI Taxonomy" id="79078"/>
    <lineage>
        <taxon>Eukaryota</taxon>
        <taxon>Viridiplantae</taxon>
        <taxon>Streptophyta</taxon>
        <taxon>Embryophyta</taxon>
        <taxon>Tracheophyta</taxon>
        <taxon>Spermatophyta</taxon>
        <taxon>Magnoliopsida</taxon>
        <taxon>eudicotyledons</taxon>
        <taxon>Gunneridae</taxon>
        <taxon>Pentapetalae</taxon>
        <taxon>rosids</taxon>
        <taxon>fabids</taxon>
        <taxon>Fabales</taxon>
        <taxon>Fabaceae</taxon>
        <taxon>Papilionoideae</taxon>
        <taxon>50 kb inversion clade</taxon>
        <taxon>dalbergioids sensu lato</taxon>
        <taxon>Dalbergieae</taxon>
        <taxon>Pterocarpus clade</taxon>
        <taxon>Stylosanthes</taxon>
    </lineage>
</organism>
<keyword evidence="10" id="KW-1185">Reference proteome</keyword>
<feature type="domain" description="BHLH" evidence="8">
    <location>
        <begin position="1"/>
        <end position="45"/>
    </location>
</feature>
<dbReference type="CDD" id="cd18914">
    <property type="entry name" value="bHLH_AtORG2_like"/>
    <property type="match status" value="1"/>
</dbReference>
<accession>A0ABU6TTH8</accession>
<keyword evidence="4" id="KW-0804">Transcription</keyword>
<evidence type="ECO:0000256" key="2">
    <source>
        <dbReference type="ARBA" id="ARBA00023015"/>
    </source>
</evidence>
<dbReference type="SUPFAM" id="SSF47459">
    <property type="entry name" value="HLH, helix-loop-helix DNA-binding domain"/>
    <property type="match status" value="1"/>
</dbReference>
<name>A0ABU6TTH8_9FABA</name>
<evidence type="ECO:0000256" key="6">
    <source>
        <dbReference type="SAM" id="Coils"/>
    </source>
</evidence>
<comment type="caution">
    <text evidence="9">The sequence shown here is derived from an EMBL/GenBank/DDBJ whole genome shotgun (WGS) entry which is preliminary data.</text>
</comment>
<feature type="coiled-coil region" evidence="6">
    <location>
        <begin position="35"/>
        <end position="62"/>
    </location>
</feature>
<keyword evidence="7" id="KW-0812">Transmembrane</keyword>
<evidence type="ECO:0000256" key="5">
    <source>
        <dbReference type="ARBA" id="ARBA00023242"/>
    </source>
</evidence>
<dbReference type="PANTHER" id="PTHR13935:SF106">
    <property type="entry name" value="ACHAETE-SCUTE COMPLEX PROTEIN T5-RELATED"/>
    <property type="match status" value="1"/>
</dbReference>
<keyword evidence="6" id="KW-0175">Coiled coil</keyword>
<evidence type="ECO:0000256" key="3">
    <source>
        <dbReference type="ARBA" id="ARBA00023125"/>
    </source>
</evidence>
<keyword evidence="7" id="KW-0472">Membrane</keyword>
<dbReference type="PANTHER" id="PTHR13935">
    <property type="entry name" value="ACHAETE-SCUTE TRANSCRIPTION FACTOR-RELATED"/>
    <property type="match status" value="1"/>
</dbReference>
<dbReference type="InterPro" id="IPR015660">
    <property type="entry name" value="MASH1/Ascl1a-like"/>
</dbReference>
<dbReference type="Pfam" id="PF00010">
    <property type="entry name" value="HLH"/>
    <property type="match status" value="1"/>
</dbReference>
<evidence type="ECO:0000256" key="4">
    <source>
        <dbReference type="ARBA" id="ARBA00023163"/>
    </source>
</evidence>
<dbReference type="InterPro" id="IPR011598">
    <property type="entry name" value="bHLH_dom"/>
</dbReference>
<dbReference type="Proteomes" id="UP001341840">
    <property type="component" value="Unassembled WGS sequence"/>
</dbReference>
<dbReference type="Gene3D" id="4.10.280.10">
    <property type="entry name" value="Helix-loop-helix DNA-binding domain"/>
    <property type="match status" value="1"/>
</dbReference>
<gene>
    <name evidence="9" type="ORF">PIB30_089506</name>
</gene>
<reference evidence="9 10" key="1">
    <citation type="journal article" date="2023" name="Plants (Basel)">
        <title>Bridging the Gap: Combining Genomics and Transcriptomics Approaches to Understand Stylosanthes scabra, an Orphan Legume from the Brazilian Caatinga.</title>
        <authorList>
            <person name="Ferreira-Neto J.R.C."/>
            <person name="da Silva M.D."/>
            <person name="Binneck E."/>
            <person name="de Melo N.F."/>
            <person name="da Silva R.H."/>
            <person name="de Melo A.L.T.M."/>
            <person name="Pandolfi V."/>
            <person name="Bustamante F.O."/>
            <person name="Brasileiro-Vidal A.C."/>
            <person name="Benko-Iseppon A.M."/>
        </authorList>
    </citation>
    <scope>NUCLEOTIDE SEQUENCE [LARGE SCALE GENOMIC DNA]</scope>
    <source>
        <tissue evidence="9">Leaves</tissue>
    </source>
</reference>
<evidence type="ECO:0000259" key="8">
    <source>
        <dbReference type="PROSITE" id="PS50888"/>
    </source>
</evidence>
<evidence type="ECO:0000313" key="9">
    <source>
        <dbReference type="EMBL" id="MED6152192.1"/>
    </source>
</evidence>
<keyword evidence="3" id="KW-0238">DNA-binding</keyword>